<organism evidence="2 3">
    <name type="scientific">Adineta ricciae</name>
    <name type="common">Rotifer</name>
    <dbReference type="NCBI Taxonomy" id="249248"/>
    <lineage>
        <taxon>Eukaryota</taxon>
        <taxon>Metazoa</taxon>
        <taxon>Spiralia</taxon>
        <taxon>Gnathifera</taxon>
        <taxon>Rotifera</taxon>
        <taxon>Eurotatoria</taxon>
        <taxon>Bdelloidea</taxon>
        <taxon>Adinetida</taxon>
        <taxon>Adinetidae</taxon>
        <taxon>Adineta</taxon>
    </lineage>
</organism>
<gene>
    <name evidence="2" type="ORF">XAT740_LOCUS16264</name>
</gene>
<keyword evidence="1" id="KW-0472">Membrane</keyword>
<evidence type="ECO:0000313" key="3">
    <source>
        <dbReference type="Proteomes" id="UP000663828"/>
    </source>
</evidence>
<dbReference type="EMBL" id="CAJNOR010001031">
    <property type="protein sequence ID" value="CAF1060623.1"/>
    <property type="molecule type" value="Genomic_DNA"/>
</dbReference>
<proteinExistence type="predicted"/>
<feature type="transmembrane region" description="Helical" evidence="1">
    <location>
        <begin position="6"/>
        <end position="29"/>
    </location>
</feature>
<name>A0A814L669_ADIRI</name>
<accession>A0A814L669</accession>
<evidence type="ECO:0000313" key="2">
    <source>
        <dbReference type="EMBL" id="CAF1060623.1"/>
    </source>
</evidence>
<keyword evidence="1" id="KW-1133">Transmembrane helix</keyword>
<keyword evidence="3" id="KW-1185">Reference proteome</keyword>
<feature type="transmembrane region" description="Helical" evidence="1">
    <location>
        <begin position="160"/>
        <end position="183"/>
    </location>
</feature>
<comment type="caution">
    <text evidence="2">The sequence shown here is derived from an EMBL/GenBank/DDBJ whole genome shotgun (WGS) entry which is preliminary data.</text>
</comment>
<protein>
    <submittedName>
        <fullName evidence="2">Uncharacterized protein</fullName>
    </submittedName>
</protein>
<dbReference type="Proteomes" id="UP000663828">
    <property type="component" value="Unassembled WGS sequence"/>
</dbReference>
<reference evidence="2" key="1">
    <citation type="submission" date="2021-02" db="EMBL/GenBank/DDBJ databases">
        <authorList>
            <person name="Nowell W R."/>
        </authorList>
    </citation>
    <scope>NUCLEOTIDE SEQUENCE</scope>
</reference>
<keyword evidence="1" id="KW-0812">Transmembrane</keyword>
<feature type="transmembrane region" description="Helical" evidence="1">
    <location>
        <begin position="128"/>
        <end position="148"/>
    </location>
</feature>
<evidence type="ECO:0000256" key="1">
    <source>
        <dbReference type="SAM" id="Phobius"/>
    </source>
</evidence>
<feature type="transmembrane region" description="Helical" evidence="1">
    <location>
        <begin position="253"/>
        <end position="277"/>
    </location>
</feature>
<dbReference type="AlphaFoldDB" id="A0A814L669"/>
<dbReference type="Gene3D" id="1.20.140.150">
    <property type="match status" value="1"/>
</dbReference>
<sequence length="281" mass="32462">MRIKAMLVVTIALFITIPGLILHLVALFGKRWIVSIPRKPRGPNEQTHYYGLWTRCQYSNTSFVIPDISSQPNIENFVCRPNTYLRYDTSNVDISRKCYESRHQCSSIVGVHSECRCEYLSVTKIQQWCSILATVFLSVAIFTLYLRIITTAENAIAARILIFAPVIALSLALILMIVTMVLVGSFLRRHEYEEYDVKLPKEVLRGIRIEPETVNYYRLNAFFKTNPDVNLRRYVISAFKSLHRERYYTRIDWSAGAEIAAIILIFLGHLVSVFLAFRQVQ</sequence>